<proteinExistence type="predicted"/>
<evidence type="ECO:0000259" key="2">
    <source>
        <dbReference type="PROSITE" id="PS51194"/>
    </source>
</evidence>
<dbReference type="GO" id="GO:0004386">
    <property type="term" value="F:helicase activity"/>
    <property type="evidence" value="ECO:0007669"/>
    <property type="project" value="UniProtKB-KW"/>
</dbReference>
<evidence type="ECO:0000313" key="4">
    <source>
        <dbReference type="Proteomes" id="UP000538955"/>
    </source>
</evidence>
<organism evidence="3 4">
    <name type="scientific">Staphylococcus capitis</name>
    <dbReference type="NCBI Taxonomy" id="29388"/>
    <lineage>
        <taxon>Bacteria</taxon>
        <taxon>Bacillati</taxon>
        <taxon>Bacillota</taxon>
        <taxon>Bacilli</taxon>
        <taxon>Bacillales</taxon>
        <taxon>Staphylococcaceae</taxon>
        <taxon>Staphylococcus</taxon>
    </lineage>
</organism>
<dbReference type="EMBL" id="JABBMI010000055">
    <property type="protein sequence ID" value="NMK53975.1"/>
    <property type="molecule type" value="Genomic_DNA"/>
</dbReference>
<dbReference type="Pfam" id="PF00271">
    <property type="entry name" value="Helicase_C"/>
    <property type="match status" value="1"/>
</dbReference>
<comment type="caution">
    <text evidence="3">The sequence shown here is derived from an EMBL/GenBank/DDBJ whole genome shotgun (WGS) entry which is preliminary data.</text>
</comment>
<dbReference type="RefSeq" id="WP_168992937.1">
    <property type="nucleotide sequence ID" value="NZ_JABBMI010000055.1"/>
</dbReference>
<name>A0ABX1SNU7_STACP</name>
<keyword evidence="4" id="KW-1185">Reference proteome</keyword>
<accession>A0ABX1SNU7</accession>
<dbReference type="InterPro" id="IPR001650">
    <property type="entry name" value="Helicase_C-like"/>
</dbReference>
<sequence>MKINFSEPNTKNIAIRLYKRFVENNYKYQTLTLFTGFGKTAISVATAGIFAVAEKQDVNIIVIATKRKLEEGAWEATINQYNEIAKYKLNIIAQTTPRSLLNSDKNDKLKKKDIKEMRPSKQRKLKFLSKLKSEAESKPTIVLIDEVQNFKNPVKKGGKALDKLLKSAYIGIGLSATPMPNGVLDDGVAYLVYNGFYKNRSQFRKAHIPPNMYDEYYRPAVYTKEHRIDPNRFYDLDLFFDRIKATTFVPDVIVDFEIPHQELHTVAYDLEQSTINEIYAMTTNLKERRYDSFMQYLSDIKRAISKDVNHIQKLISVVKSEPNKQPLIFYETNAQLDSIQEGLDSIGMSYKTVNGKSSSDKLEDIDESNTNQAIIIQYKAGGSAIEFKNSFLTIFYGLTYSWGDIQQAMGRNIRRGMPKDSIVKQVFLVATNPHDSKIFEVIERKEEFSEELLEDLAEEISDEILS</sequence>
<dbReference type="PANTHER" id="PTHR45766:SF6">
    <property type="entry name" value="SWI_SNF-RELATED MATRIX-ASSOCIATED ACTIN-DEPENDENT REGULATOR OF CHROMATIN SUBFAMILY A-LIKE PROTEIN 1"/>
    <property type="match status" value="1"/>
</dbReference>
<evidence type="ECO:0000256" key="1">
    <source>
        <dbReference type="ARBA" id="ARBA00022801"/>
    </source>
</evidence>
<dbReference type="Proteomes" id="UP000538955">
    <property type="component" value="Unassembled WGS sequence"/>
</dbReference>
<protein>
    <submittedName>
        <fullName evidence="3">DEAD/DEAH box helicase family protein</fullName>
    </submittedName>
</protein>
<dbReference type="InterPro" id="IPR006935">
    <property type="entry name" value="Helicase/UvrB_N"/>
</dbReference>
<keyword evidence="3" id="KW-0547">Nucleotide-binding</keyword>
<dbReference type="Gene3D" id="3.40.50.300">
    <property type="entry name" value="P-loop containing nucleotide triphosphate hydrolases"/>
    <property type="match status" value="2"/>
</dbReference>
<reference evidence="3 4" key="1">
    <citation type="submission" date="2020-04" db="EMBL/GenBank/DDBJ databases">
        <title>The Epidemiology and Molecular Characteristics of Linezolid-Resistant Staphylococcus capitis in Huashan Hospital, Shanghai.</title>
        <authorList>
            <person name="Ding L."/>
            <person name="Li P."/>
            <person name="Yang Y."/>
            <person name="Lin D."/>
            <person name="Xu X."/>
        </authorList>
    </citation>
    <scope>NUCLEOTIDE SEQUENCE [LARGE SCALE GENOMIC DNA]</scope>
    <source>
        <strain evidence="3 4">17-84</strain>
    </source>
</reference>
<dbReference type="Pfam" id="PF04851">
    <property type="entry name" value="ResIII"/>
    <property type="match status" value="1"/>
</dbReference>
<keyword evidence="1" id="KW-0378">Hydrolase</keyword>
<gene>
    <name evidence="3" type="ORF">HHM24_04310</name>
</gene>
<dbReference type="SUPFAM" id="SSF52540">
    <property type="entry name" value="P-loop containing nucleoside triphosphate hydrolases"/>
    <property type="match status" value="2"/>
</dbReference>
<dbReference type="PROSITE" id="PS51194">
    <property type="entry name" value="HELICASE_CTER"/>
    <property type="match status" value="1"/>
</dbReference>
<dbReference type="PANTHER" id="PTHR45766">
    <property type="entry name" value="DNA ANNEALING HELICASE AND ENDONUCLEASE ZRANB3 FAMILY MEMBER"/>
    <property type="match status" value="1"/>
</dbReference>
<dbReference type="InterPro" id="IPR027417">
    <property type="entry name" value="P-loop_NTPase"/>
</dbReference>
<keyword evidence="3" id="KW-0067">ATP-binding</keyword>
<keyword evidence="3" id="KW-0347">Helicase</keyword>
<feature type="domain" description="Helicase C-terminal" evidence="2">
    <location>
        <begin position="310"/>
        <end position="464"/>
    </location>
</feature>
<evidence type="ECO:0000313" key="3">
    <source>
        <dbReference type="EMBL" id="NMK53975.1"/>
    </source>
</evidence>